<reference evidence="2" key="1">
    <citation type="submission" date="2021-04" db="EMBL/GenBank/DDBJ databases">
        <title>Genome sequence of Woronichinia naegeliana from Washington state freshwater lake bloom.</title>
        <authorList>
            <person name="Dreher T.W."/>
        </authorList>
    </citation>
    <scope>NUCLEOTIDE SEQUENCE</scope>
    <source>
        <strain evidence="2">WA131</strain>
    </source>
</reference>
<evidence type="ECO:0000313" key="2">
    <source>
        <dbReference type="EMBL" id="UXE64645.1"/>
    </source>
</evidence>
<organism evidence="2">
    <name type="scientific">Woronichinia naegeliana WA131</name>
    <dbReference type="NCBI Taxonomy" id="2824559"/>
    <lineage>
        <taxon>Bacteria</taxon>
        <taxon>Bacillati</taxon>
        <taxon>Cyanobacteriota</taxon>
        <taxon>Cyanophyceae</taxon>
        <taxon>Synechococcales</taxon>
        <taxon>Coelosphaeriaceae</taxon>
        <taxon>Woronichinia</taxon>
    </lineage>
</organism>
<dbReference type="PANTHER" id="PTHR31303">
    <property type="entry name" value="CTP-DEPENDENT DIACYLGLYCEROL KINASE 1"/>
    <property type="match status" value="1"/>
</dbReference>
<keyword evidence="1" id="KW-1133">Transmembrane helix</keyword>
<feature type="transmembrane region" description="Helical" evidence="1">
    <location>
        <begin position="93"/>
        <end position="111"/>
    </location>
</feature>
<dbReference type="Proteomes" id="UP001065613">
    <property type="component" value="Chromosome"/>
</dbReference>
<dbReference type="EMBL" id="CP073041">
    <property type="protein sequence ID" value="UXE64645.1"/>
    <property type="molecule type" value="Genomic_DNA"/>
</dbReference>
<feature type="transmembrane region" description="Helical" evidence="1">
    <location>
        <begin position="61"/>
        <end position="81"/>
    </location>
</feature>
<dbReference type="GO" id="GO:0004143">
    <property type="term" value="F:ATP-dependent diacylglycerol kinase activity"/>
    <property type="evidence" value="ECO:0007669"/>
    <property type="project" value="InterPro"/>
</dbReference>
<protein>
    <submittedName>
        <fullName evidence="2">SEC59/DGK1/VTE5 family protein</fullName>
    </submittedName>
</protein>
<evidence type="ECO:0000256" key="1">
    <source>
        <dbReference type="SAM" id="Phobius"/>
    </source>
</evidence>
<accession>A0A977Q0S4</accession>
<keyword evidence="1" id="KW-0812">Transmembrane</keyword>
<feature type="transmembrane region" description="Helical" evidence="1">
    <location>
        <begin position="180"/>
        <end position="199"/>
    </location>
</feature>
<proteinExistence type="predicted"/>
<dbReference type="AlphaFoldDB" id="A0A977Q0S4"/>
<keyword evidence="1" id="KW-0472">Membrane</keyword>
<name>A0A977Q0S4_9CYAN</name>
<sequence>MSPAPWSAIAGVGVYLGVLILIAETLNRFSNQQGEVTRKIVHIGSGQVVLLAWWLKIPAWIGVGAAIVAGGVAILSYFLPILPSLESVGRRSLGTFFYAISMGLLIGYFFSRQQPEYAALGILIMAWGDGLAALIGQNFGQHPYQLWGIRKTWEGSLTMLVVSFVVTVLMLGIIQPISLSLMAIALIVAILATFLETFSKFGIDNLTVPLGSAILAFSLSQFIL</sequence>
<dbReference type="InterPro" id="IPR037997">
    <property type="entry name" value="Dgk1-like"/>
</dbReference>
<feature type="transmembrane region" description="Helical" evidence="1">
    <location>
        <begin position="6"/>
        <end position="24"/>
    </location>
</feature>
<dbReference type="KEGG" id="wna:KA717_12910"/>
<feature type="transmembrane region" description="Helical" evidence="1">
    <location>
        <begin position="117"/>
        <end position="136"/>
    </location>
</feature>
<gene>
    <name evidence="2" type="ORF">KA717_12910</name>
</gene>
<dbReference type="PANTHER" id="PTHR31303:SF1">
    <property type="entry name" value="CTP-DEPENDENT DIACYLGLYCEROL KINASE 1"/>
    <property type="match status" value="1"/>
</dbReference>
<feature type="transmembrane region" description="Helical" evidence="1">
    <location>
        <begin position="157"/>
        <end position="174"/>
    </location>
</feature>